<comment type="function">
    <text evidence="12">IGPS catalyzes the conversion of PRFAR and glutamine to IGP, AICAR and glutamate. The HisH subunit catalyzes the hydrolysis of glutamine to glutamate and ammonia as part of the synthesis of IGP and AICAR. The resulting ammonia molecule is channeled to the active site of HisF.</text>
</comment>
<evidence type="ECO:0000256" key="13">
    <source>
        <dbReference type="PIRSR" id="PIRSR000495-1"/>
    </source>
</evidence>
<keyword evidence="16" id="KW-1185">Reference proteome</keyword>
<comment type="caution">
    <text evidence="15">The sequence shown here is derived from an EMBL/GenBank/DDBJ whole genome shotgun (WGS) entry which is preliminary data.</text>
</comment>
<dbReference type="PIRSF" id="PIRSF000495">
    <property type="entry name" value="Amidotransf_hisH"/>
    <property type="match status" value="1"/>
</dbReference>
<proteinExistence type="inferred from homology"/>
<evidence type="ECO:0000256" key="6">
    <source>
        <dbReference type="ARBA" id="ARBA00022801"/>
    </source>
</evidence>
<evidence type="ECO:0000256" key="3">
    <source>
        <dbReference type="ARBA" id="ARBA00011152"/>
    </source>
</evidence>
<keyword evidence="9 12" id="KW-0456">Lyase</keyword>
<feature type="domain" description="Glutamine amidotransferase" evidence="14">
    <location>
        <begin position="30"/>
        <end position="192"/>
    </location>
</feature>
<evidence type="ECO:0000313" key="15">
    <source>
        <dbReference type="EMBL" id="PWN05763.1"/>
    </source>
</evidence>
<evidence type="ECO:0000256" key="2">
    <source>
        <dbReference type="ARBA" id="ARBA00005091"/>
    </source>
</evidence>
<dbReference type="FunFam" id="3.40.50.880:FF:000009">
    <property type="entry name" value="Imidazole glycerol phosphate synthase subunit HisH"/>
    <property type="match status" value="1"/>
</dbReference>
<dbReference type="PANTHER" id="PTHR42701:SF1">
    <property type="entry name" value="IMIDAZOLE GLYCEROL PHOSPHATE SYNTHASE SUBUNIT HISH"/>
    <property type="match status" value="1"/>
</dbReference>
<comment type="catalytic activity">
    <reaction evidence="11 12">
        <text>L-glutamine + H2O = L-glutamate + NH4(+)</text>
        <dbReference type="Rhea" id="RHEA:15889"/>
        <dbReference type="ChEBI" id="CHEBI:15377"/>
        <dbReference type="ChEBI" id="CHEBI:28938"/>
        <dbReference type="ChEBI" id="CHEBI:29985"/>
        <dbReference type="ChEBI" id="CHEBI:58359"/>
        <dbReference type="EC" id="3.5.1.2"/>
    </reaction>
</comment>
<dbReference type="GO" id="GO:0000105">
    <property type="term" value="P:L-histidine biosynthetic process"/>
    <property type="evidence" value="ECO:0007669"/>
    <property type="project" value="UniProtKB-UniRule"/>
</dbReference>
<dbReference type="CDD" id="cd01748">
    <property type="entry name" value="GATase1_IGP_Synthase"/>
    <property type="match status" value="1"/>
</dbReference>
<name>A0A316TME3_9BACT</name>
<dbReference type="NCBIfam" id="TIGR01855">
    <property type="entry name" value="IMP_synth_hisH"/>
    <property type="match status" value="1"/>
</dbReference>
<keyword evidence="7 12" id="KW-0315">Glutamine amidotransferase</keyword>
<keyword evidence="6 12" id="KW-0378">Hydrolase</keyword>
<feature type="active site" evidence="12 13">
    <location>
        <position position="176"/>
    </location>
</feature>
<evidence type="ECO:0000313" key="16">
    <source>
        <dbReference type="Proteomes" id="UP000245533"/>
    </source>
</evidence>
<dbReference type="EC" id="3.5.1.2" evidence="12"/>
<dbReference type="InterPro" id="IPR029062">
    <property type="entry name" value="Class_I_gatase-like"/>
</dbReference>
<protein>
    <recommendedName>
        <fullName evidence="12">Imidazole glycerol phosphate synthase subunit HisH</fullName>
        <ecNumber evidence="12">4.3.2.10</ecNumber>
    </recommendedName>
    <alternativeName>
        <fullName evidence="12">IGP synthase glutaminase subunit</fullName>
        <ecNumber evidence="12">3.5.1.2</ecNumber>
    </alternativeName>
    <alternativeName>
        <fullName evidence="12">IGP synthase subunit HisH</fullName>
    </alternativeName>
    <alternativeName>
        <fullName evidence="12">ImGP synthase subunit HisH</fullName>
        <shortName evidence="12">IGPS subunit HisH</shortName>
    </alternativeName>
</protein>
<evidence type="ECO:0000256" key="1">
    <source>
        <dbReference type="ARBA" id="ARBA00004496"/>
    </source>
</evidence>
<dbReference type="RefSeq" id="WP_109647792.1">
    <property type="nucleotide sequence ID" value="NZ_QGGB01000009.1"/>
</dbReference>
<organism evidence="15 16">
    <name type="scientific">Rhodohalobacter mucosus</name>
    <dbReference type="NCBI Taxonomy" id="2079485"/>
    <lineage>
        <taxon>Bacteria</taxon>
        <taxon>Pseudomonadati</taxon>
        <taxon>Balneolota</taxon>
        <taxon>Balneolia</taxon>
        <taxon>Balneolales</taxon>
        <taxon>Balneolaceae</taxon>
        <taxon>Rhodohalobacter</taxon>
    </lineage>
</organism>
<dbReference type="EC" id="4.3.2.10" evidence="12"/>
<dbReference type="OrthoDB" id="9807137at2"/>
<keyword evidence="5 12" id="KW-0028">Amino-acid biosynthesis</keyword>
<sequence>MIGIIKYQAGNLASVQNALDRLGAEYFTSDDPEELEKADGIIFPGVGHAAAAMDNLRSRDLDVWLKQTKKPVLGICLGMQLLYESSEEGDCITLGVVPGRLKKFDASEAKVPHMGWNQFQPLKKHSLIKGISNKQFEYYVHGYYAPANEYTLATCKYITDFAAVVAKENFMGVQFHPEKSGQVGSHLIQNFLDLVHESSESGLSENGHRKTAQK</sequence>
<evidence type="ECO:0000256" key="5">
    <source>
        <dbReference type="ARBA" id="ARBA00022605"/>
    </source>
</evidence>
<evidence type="ECO:0000256" key="10">
    <source>
        <dbReference type="ARBA" id="ARBA00047838"/>
    </source>
</evidence>
<evidence type="ECO:0000256" key="4">
    <source>
        <dbReference type="ARBA" id="ARBA00022490"/>
    </source>
</evidence>
<dbReference type="PANTHER" id="PTHR42701">
    <property type="entry name" value="IMIDAZOLE GLYCEROL PHOSPHATE SYNTHASE SUBUNIT HISH"/>
    <property type="match status" value="1"/>
</dbReference>
<dbReference type="PROSITE" id="PS51273">
    <property type="entry name" value="GATASE_TYPE_1"/>
    <property type="match status" value="1"/>
</dbReference>
<dbReference type="EMBL" id="QGGB01000009">
    <property type="protein sequence ID" value="PWN05763.1"/>
    <property type="molecule type" value="Genomic_DNA"/>
</dbReference>
<accession>A0A316TME3</accession>
<comment type="subcellular location">
    <subcellularLocation>
        <location evidence="1 12">Cytoplasm</location>
    </subcellularLocation>
</comment>
<evidence type="ECO:0000259" key="14">
    <source>
        <dbReference type="Pfam" id="PF00117"/>
    </source>
</evidence>
<feature type="active site" evidence="12 13">
    <location>
        <position position="178"/>
    </location>
</feature>
<dbReference type="Gene3D" id="3.40.50.880">
    <property type="match status" value="1"/>
</dbReference>
<dbReference type="InterPro" id="IPR010139">
    <property type="entry name" value="Imidazole-glycPsynth_HisH"/>
</dbReference>
<comment type="subunit">
    <text evidence="3 12">Heterodimer of HisH and HisF.</text>
</comment>
<dbReference type="AlphaFoldDB" id="A0A316TME3"/>
<dbReference type="GO" id="GO:0004359">
    <property type="term" value="F:glutaminase activity"/>
    <property type="evidence" value="ECO:0007669"/>
    <property type="project" value="UniProtKB-EC"/>
</dbReference>
<dbReference type="Pfam" id="PF00117">
    <property type="entry name" value="GATase"/>
    <property type="match status" value="1"/>
</dbReference>
<evidence type="ECO:0000256" key="8">
    <source>
        <dbReference type="ARBA" id="ARBA00023102"/>
    </source>
</evidence>
<feature type="active site" description="Nucleophile" evidence="12 13">
    <location>
        <position position="76"/>
    </location>
</feature>
<dbReference type="InterPro" id="IPR017926">
    <property type="entry name" value="GATASE"/>
</dbReference>
<dbReference type="GO" id="GO:0016829">
    <property type="term" value="F:lyase activity"/>
    <property type="evidence" value="ECO:0007669"/>
    <property type="project" value="UniProtKB-KW"/>
</dbReference>
<evidence type="ECO:0000256" key="12">
    <source>
        <dbReference type="HAMAP-Rule" id="MF_00278"/>
    </source>
</evidence>
<keyword evidence="8 12" id="KW-0368">Histidine biosynthesis</keyword>
<dbReference type="GO" id="GO:0000107">
    <property type="term" value="F:imidazoleglycerol-phosphate synthase activity"/>
    <property type="evidence" value="ECO:0007669"/>
    <property type="project" value="UniProtKB-UniRule"/>
</dbReference>
<dbReference type="UniPathway" id="UPA00031">
    <property type="reaction ID" value="UER00010"/>
</dbReference>
<evidence type="ECO:0000256" key="11">
    <source>
        <dbReference type="ARBA" id="ARBA00049534"/>
    </source>
</evidence>
<comment type="catalytic activity">
    <reaction evidence="10 12">
        <text>5-[(5-phospho-1-deoxy-D-ribulos-1-ylimino)methylamino]-1-(5-phospho-beta-D-ribosyl)imidazole-4-carboxamide + L-glutamine = D-erythro-1-(imidazol-4-yl)glycerol 3-phosphate + 5-amino-1-(5-phospho-beta-D-ribosyl)imidazole-4-carboxamide + L-glutamate + H(+)</text>
        <dbReference type="Rhea" id="RHEA:24793"/>
        <dbReference type="ChEBI" id="CHEBI:15378"/>
        <dbReference type="ChEBI" id="CHEBI:29985"/>
        <dbReference type="ChEBI" id="CHEBI:58278"/>
        <dbReference type="ChEBI" id="CHEBI:58359"/>
        <dbReference type="ChEBI" id="CHEBI:58475"/>
        <dbReference type="ChEBI" id="CHEBI:58525"/>
        <dbReference type="EC" id="4.3.2.10"/>
    </reaction>
</comment>
<dbReference type="GO" id="GO:0005737">
    <property type="term" value="C:cytoplasm"/>
    <property type="evidence" value="ECO:0007669"/>
    <property type="project" value="UniProtKB-SubCell"/>
</dbReference>
<dbReference type="SUPFAM" id="SSF52317">
    <property type="entry name" value="Class I glutamine amidotransferase-like"/>
    <property type="match status" value="1"/>
</dbReference>
<gene>
    <name evidence="12 15" type="primary">hisH</name>
    <name evidence="15" type="ORF">DDZ15_14090</name>
</gene>
<evidence type="ECO:0000256" key="9">
    <source>
        <dbReference type="ARBA" id="ARBA00023239"/>
    </source>
</evidence>
<keyword evidence="4 12" id="KW-0963">Cytoplasm</keyword>
<dbReference type="Proteomes" id="UP000245533">
    <property type="component" value="Unassembled WGS sequence"/>
</dbReference>
<reference evidence="15 16" key="1">
    <citation type="submission" date="2018-05" db="EMBL/GenBank/DDBJ databases">
        <title>Rhodohalobacter halophilus gen. nov., sp. nov., a moderately halophilic member of the family Balneolaceae.</title>
        <authorList>
            <person name="Liu Z.-W."/>
        </authorList>
    </citation>
    <scope>NUCLEOTIDE SEQUENCE [LARGE SCALE GENOMIC DNA]</scope>
    <source>
        <strain evidence="15 16">8A47</strain>
    </source>
</reference>
<dbReference type="HAMAP" id="MF_00278">
    <property type="entry name" value="HisH"/>
    <property type="match status" value="1"/>
</dbReference>
<comment type="pathway">
    <text evidence="2 12">Amino-acid biosynthesis; L-histidine biosynthesis; L-histidine from 5-phospho-alpha-D-ribose 1-diphosphate: step 5/9.</text>
</comment>
<evidence type="ECO:0000256" key="7">
    <source>
        <dbReference type="ARBA" id="ARBA00022962"/>
    </source>
</evidence>